<dbReference type="PROSITE" id="PS00130">
    <property type="entry name" value="U_DNA_GLYCOSYLASE"/>
    <property type="match status" value="1"/>
</dbReference>
<dbReference type="NCBIfam" id="NF003589">
    <property type="entry name" value="PRK05254.1-2"/>
    <property type="match status" value="1"/>
</dbReference>
<comment type="function">
    <text evidence="2 9 11">Excises uracil residues from the DNA which can arise as a result of misincorporation of dUMP residues by DNA polymerase or due to deamination of cytosine.</text>
</comment>
<evidence type="ECO:0000256" key="8">
    <source>
        <dbReference type="ARBA" id="ARBA00023204"/>
    </source>
</evidence>
<proteinExistence type="inferred from homology"/>
<reference evidence="13" key="2">
    <citation type="journal article" date="2021" name="PeerJ">
        <title>Extensive microbial diversity within the chicken gut microbiome revealed by metagenomics and culture.</title>
        <authorList>
            <person name="Gilroy R."/>
            <person name="Ravi A."/>
            <person name="Getino M."/>
            <person name="Pursley I."/>
            <person name="Horton D.L."/>
            <person name="Alikhan N.F."/>
            <person name="Baker D."/>
            <person name="Gharbi K."/>
            <person name="Hall N."/>
            <person name="Watson M."/>
            <person name="Adriaenssens E.M."/>
            <person name="Foster-Nyarko E."/>
            <person name="Jarju S."/>
            <person name="Secka A."/>
            <person name="Antonio M."/>
            <person name="Oren A."/>
            <person name="Chaudhuri R.R."/>
            <person name="La Ragione R."/>
            <person name="Hildebrand F."/>
            <person name="Pallen M.J."/>
        </authorList>
    </citation>
    <scope>NUCLEOTIDE SEQUENCE</scope>
    <source>
        <strain evidence="13">9366</strain>
    </source>
</reference>
<dbReference type="AlphaFoldDB" id="A0A9D1SJH5"/>
<dbReference type="InterPro" id="IPR018085">
    <property type="entry name" value="Ura-DNA_Glyclase_AS"/>
</dbReference>
<name>A0A9D1SJH5_9FIRM</name>
<evidence type="ECO:0000256" key="10">
    <source>
        <dbReference type="PROSITE-ProRule" id="PRU10072"/>
    </source>
</evidence>
<sequence>MASHLGNSWDELLRGEFDSEYFDRLREFLRAEYAAHTVYPPKRDILAAFAHTPYENVKVVVIGQDPYIGERQANGMCFSVGEGVKCPPSLVNIYKALEYDLGIPPTSCGDLSGWAEQGVLLLNAVLTVRAGVSGSHAGKGWERFTDFVISLLNKSEKPIVFMLWGGYAKKKGALITDPKHLILTSVHPSPLSFYQGFLECRHFSKANEFLAANGRTPIRWELRSLKEYLAKK</sequence>
<dbReference type="Proteomes" id="UP000824145">
    <property type="component" value="Unassembled WGS sequence"/>
</dbReference>
<evidence type="ECO:0000256" key="11">
    <source>
        <dbReference type="RuleBase" id="RU003780"/>
    </source>
</evidence>
<keyword evidence="7 9" id="KW-0378">Hydrolase</keyword>
<dbReference type="GO" id="GO:0004844">
    <property type="term" value="F:uracil DNA N-glycosylase activity"/>
    <property type="evidence" value="ECO:0007669"/>
    <property type="project" value="UniProtKB-UniRule"/>
</dbReference>
<evidence type="ECO:0000313" key="14">
    <source>
        <dbReference type="Proteomes" id="UP000824145"/>
    </source>
</evidence>
<comment type="similarity">
    <text evidence="3 9 11">Belongs to the uracil-DNA glycosylase (UDG) superfamily. UNG family.</text>
</comment>
<dbReference type="InterPro" id="IPR036895">
    <property type="entry name" value="Uracil-DNA_glycosylase-like_sf"/>
</dbReference>
<dbReference type="EMBL" id="DVNJ01000006">
    <property type="protein sequence ID" value="HIU62481.1"/>
    <property type="molecule type" value="Genomic_DNA"/>
</dbReference>
<dbReference type="SUPFAM" id="SSF52141">
    <property type="entry name" value="Uracil-DNA glycosylase-like"/>
    <property type="match status" value="1"/>
</dbReference>
<evidence type="ECO:0000259" key="12">
    <source>
        <dbReference type="SMART" id="SM00986"/>
    </source>
</evidence>
<feature type="domain" description="Uracil-DNA glycosylase-like" evidence="12">
    <location>
        <begin position="50"/>
        <end position="210"/>
    </location>
</feature>
<protein>
    <recommendedName>
        <fullName evidence="5 9">Uracil-DNA glycosylase</fullName>
        <shortName evidence="9">UDG</shortName>
        <ecNumber evidence="4 9">3.2.2.27</ecNumber>
    </recommendedName>
</protein>
<evidence type="ECO:0000256" key="2">
    <source>
        <dbReference type="ARBA" id="ARBA00002631"/>
    </source>
</evidence>
<keyword evidence="9" id="KW-0963">Cytoplasm</keyword>
<dbReference type="FunFam" id="3.40.470.10:FF:000001">
    <property type="entry name" value="Uracil-DNA glycosylase"/>
    <property type="match status" value="1"/>
</dbReference>
<dbReference type="HAMAP" id="MF_00148">
    <property type="entry name" value="UDG"/>
    <property type="match status" value="1"/>
</dbReference>
<dbReference type="Pfam" id="PF03167">
    <property type="entry name" value="UDG"/>
    <property type="match status" value="1"/>
</dbReference>
<comment type="catalytic activity">
    <reaction evidence="1 9 11">
        <text>Hydrolyzes single-stranded DNA or mismatched double-stranded DNA and polynucleotides, releasing free uracil.</text>
        <dbReference type="EC" id="3.2.2.27"/>
    </reaction>
</comment>
<dbReference type="NCBIfam" id="TIGR00628">
    <property type="entry name" value="ung"/>
    <property type="match status" value="1"/>
</dbReference>
<evidence type="ECO:0000256" key="5">
    <source>
        <dbReference type="ARBA" id="ARBA00018429"/>
    </source>
</evidence>
<organism evidence="13 14">
    <name type="scientific">Candidatus Caccalectryoclostridium excrementigallinarum</name>
    <dbReference type="NCBI Taxonomy" id="2840710"/>
    <lineage>
        <taxon>Bacteria</taxon>
        <taxon>Bacillati</taxon>
        <taxon>Bacillota</taxon>
        <taxon>Clostridia</taxon>
        <taxon>Christensenellales</taxon>
        <taxon>Christensenellaceae</taxon>
        <taxon>Christensenellaceae incertae sedis</taxon>
        <taxon>Candidatus Caccalectryoclostridium</taxon>
    </lineage>
</organism>
<dbReference type="NCBIfam" id="NF003588">
    <property type="entry name" value="PRK05254.1-1"/>
    <property type="match status" value="1"/>
</dbReference>
<evidence type="ECO:0000256" key="1">
    <source>
        <dbReference type="ARBA" id="ARBA00001400"/>
    </source>
</evidence>
<dbReference type="NCBIfam" id="NF003591">
    <property type="entry name" value="PRK05254.1-4"/>
    <property type="match status" value="1"/>
</dbReference>
<evidence type="ECO:0000256" key="9">
    <source>
        <dbReference type="HAMAP-Rule" id="MF_00148"/>
    </source>
</evidence>
<keyword evidence="13" id="KW-0326">Glycosidase</keyword>
<comment type="caution">
    <text evidence="13">The sequence shown here is derived from an EMBL/GenBank/DDBJ whole genome shotgun (WGS) entry which is preliminary data.</text>
</comment>
<evidence type="ECO:0000256" key="7">
    <source>
        <dbReference type="ARBA" id="ARBA00022801"/>
    </source>
</evidence>
<keyword evidence="6 9" id="KW-0227">DNA damage</keyword>
<dbReference type="EC" id="3.2.2.27" evidence="4 9"/>
<reference evidence="13" key="1">
    <citation type="submission" date="2020-10" db="EMBL/GenBank/DDBJ databases">
        <authorList>
            <person name="Gilroy R."/>
        </authorList>
    </citation>
    <scope>NUCLEOTIDE SEQUENCE</scope>
    <source>
        <strain evidence="13">9366</strain>
    </source>
</reference>
<dbReference type="InterPro" id="IPR002043">
    <property type="entry name" value="UDG_fam1"/>
</dbReference>
<evidence type="ECO:0000256" key="6">
    <source>
        <dbReference type="ARBA" id="ARBA00022763"/>
    </source>
</evidence>
<evidence type="ECO:0000313" key="13">
    <source>
        <dbReference type="EMBL" id="HIU62481.1"/>
    </source>
</evidence>
<dbReference type="CDD" id="cd10027">
    <property type="entry name" value="UDG-F1-like"/>
    <property type="match status" value="1"/>
</dbReference>
<accession>A0A9D1SJH5</accession>
<feature type="active site" description="Proton acceptor" evidence="9 10">
    <location>
        <position position="65"/>
    </location>
</feature>
<dbReference type="GO" id="GO:0097510">
    <property type="term" value="P:base-excision repair, AP site formation via deaminated base removal"/>
    <property type="evidence" value="ECO:0007669"/>
    <property type="project" value="TreeGrafter"/>
</dbReference>
<dbReference type="PANTHER" id="PTHR11264">
    <property type="entry name" value="URACIL-DNA GLYCOSYLASE"/>
    <property type="match status" value="1"/>
</dbReference>
<dbReference type="Gene3D" id="3.40.470.10">
    <property type="entry name" value="Uracil-DNA glycosylase-like domain"/>
    <property type="match status" value="1"/>
</dbReference>
<comment type="subcellular location">
    <subcellularLocation>
        <location evidence="9">Cytoplasm</location>
    </subcellularLocation>
</comment>
<evidence type="ECO:0000256" key="3">
    <source>
        <dbReference type="ARBA" id="ARBA00008184"/>
    </source>
</evidence>
<keyword evidence="8 9" id="KW-0234">DNA repair</keyword>
<dbReference type="SMART" id="SM00987">
    <property type="entry name" value="UreE_C"/>
    <property type="match status" value="1"/>
</dbReference>
<dbReference type="SMART" id="SM00986">
    <property type="entry name" value="UDG"/>
    <property type="match status" value="1"/>
</dbReference>
<dbReference type="PANTHER" id="PTHR11264:SF0">
    <property type="entry name" value="URACIL-DNA GLYCOSYLASE"/>
    <property type="match status" value="1"/>
</dbReference>
<dbReference type="NCBIfam" id="NF003592">
    <property type="entry name" value="PRK05254.1-5"/>
    <property type="match status" value="1"/>
</dbReference>
<dbReference type="GO" id="GO:0005737">
    <property type="term" value="C:cytoplasm"/>
    <property type="evidence" value="ECO:0007669"/>
    <property type="project" value="UniProtKB-SubCell"/>
</dbReference>
<evidence type="ECO:0000256" key="4">
    <source>
        <dbReference type="ARBA" id="ARBA00012030"/>
    </source>
</evidence>
<gene>
    <name evidence="9 13" type="primary">ung</name>
    <name evidence="13" type="ORF">IAB07_01760</name>
</gene>
<dbReference type="InterPro" id="IPR005122">
    <property type="entry name" value="Uracil-DNA_glycosylase-like"/>
</dbReference>